<reference evidence="2 3" key="1">
    <citation type="submission" date="2019-08" db="EMBL/GenBank/DDBJ databases">
        <title>In-depth cultivation of the pig gut microbiome towards novel bacterial diversity and tailored functional studies.</title>
        <authorList>
            <person name="Wylensek D."/>
            <person name="Hitch T.C.A."/>
            <person name="Clavel T."/>
        </authorList>
    </citation>
    <scope>NUCLEOTIDE SEQUENCE [LARGE SCALE GENOMIC DNA]</scope>
    <source>
        <strain evidence="2 3">LKV-178-WT-2C</strain>
    </source>
</reference>
<name>A0A6I2TZ67_9BACT</name>
<evidence type="ECO:0000256" key="1">
    <source>
        <dbReference type="SAM" id="SignalP"/>
    </source>
</evidence>
<gene>
    <name evidence="2" type="ORF">FYJ72_08360</name>
</gene>
<accession>A0A6I2TZ67</accession>
<dbReference type="AlphaFoldDB" id="A0A6I2TZ67"/>
<dbReference type="RefSeq" id="WP_154481106.1">
    <property type="nucleotide sequence ID" value="NZ_JAHRGJ010000011.1"/>
</dbReference>
<evidence type="ECO:0000313" key="2">
    <source>
        <dbReference type="EMBL" id="MST77693.1"/>
    </source>
</evidence>
<evidence type="ECO:0000313" key="3">
    <source>
        <dbReference type="Proteomes" id="UP000450161"/>
    </source>
</evidence>
<sequence length="180" mass="19117">MKRFLFVTAALLAMSVSFCFGQSKEDIKASIERCAKLEKLCSKQPKQTGIADVDTYVQGVYNAAISSVASSALLQDLYYRQIGETKDGVTDVTIKKPTVEELVALGTTLTAEGVSIAEAGKGAEAATKASSTNKNPMKVAKIASALAFTKDAYPVLLEESKAKVAAIKQMIETAKTAKNL</sequence>
<comment type="caution">
    <text evidence="2">The sequence shown here is derived from an EMBL/GenBank/DDBJ whole genome shotgun (WGS) entry which is preliminary data.</text>
</comment>
<proteinExistence type="predicted"/>
<dbReference type="Proteomes" id="UP000450161">
    <property type="component" value="Unassembled WGS sequence"/>
</dbReference>
<feature type="signal peptide" evidence="1">
    <location>
        <begin position="1"/>
        <end position="19"/>
    </location>
</feature>
<feature type="chain" id="PRO_5026037956" evidence="1">
    <location>
        <begin position="20"/>
        <end position="180"/>
    </location>
</feature>
<organism evidence="2 3">
    <name type="scientific">Segatella copri</name>
    <dbReference type="NCBI Taxonomy" id="165179"/>
    <lineage>
        <taxon>Bacteria</taxon>
        <taxon>Pseudomonadati</taxon>
        <taxon>Bacteroidota</taxon>
        <taxon>Bacteroidia</taxon>
        <taxon>Bacteroidales</taxon>
        <taxon>Prevotellaceae</taxon>
        <taxon>Segatella</taxon>
    </lineage>
</organism>
<dbReference type="EMBL" id="VUNF01000014">
    <property type="protein sequence ID" value="MST77693.1"/>
    <property type="molecule type" value="Genomic_DNA"/>
</dbReference>
<keyword evidence="1" id="KW-0732">Signal</keyword>
<protein>
    <submittedName>
        <fullName evidence="2">Uncharacterized protein</fullName>
    </submittedName>
</protein>